<proteinExistence type="predicted"/>
<gene>
    <name evidence="1" type="ORF">RPERSI_LOCUS36746</name>
</gene>
<evidence type="ECO:0000313" key="1">
    <source>
        <dbReference type="EMBL" id="CAG8851803.1"/>
    </source>
</evidence>
<sequence length="86" mass="9314">ANIGQLKKALKEQVDLAQLINELSVGETNMSRKNDPKTVESVTDPNYGSFGAPPGTNPTDTFSKEEMLEKISSDAAIATYIEVMKP</sequence>
<name>A0ACA9SXQ1_9GLOM</name>
<accession>A0ACA9SXQ1</accession>
<evidence type="ECO:0000313" key="2">
    <source>
        <dbReference type="Proteomes" id="UP000789920"/>
    </source>
</evidence>
<dbReference type="Proteomes" id="UP000789920">
    <property type="component" value="Unassembled WGS sequence"/>
</dbReference>
<comment type="caution">
    <text evidence="1">The sequence shown here is derived from an EMBL/GenBank/DDBJ whole genome shotgun (WGS) entry which is preliminary data.</text>
</comment>
<feature type="non-terminal residue" evidence="1">
    <location>
        <position position="1"/>
    </location>
</feature>
<keyword evidence="2" id="KW-1185">Reference proteome</keyword>
<protein>
    <submittedName>
        <fullName evidence="1">13112_t:CDS:1</fullName>
    </submittedName>
</protein>
<reference evidence="1" key="1">
    <citation type="submission" date="2021-06" db="EMBL/GenBank/DDBJ databases">
        <authorList>
            <person name="Kallberg Y."/>
            <person name="Tangrot J."/>
            <person name="Rosling A."/>
        </authorList>
    </citation>
    <scope>NUCLEOTIDE SEQUENCE</scope>
    <source>
        <strain evidence="1">MA461A</strain>
    </source>
</reference>
<dbReference type="EMBL" id="CAJVQC010178171">
    <property type="protein sequence ID" value="CAG8851803.1"/>
    <property type="molecule type" value="Genomic_DNA"/>
</dbReference>
<organism evidence="1 2">
    <name type="scientific">Racocetra persica</name>
    <dbReference type="NCBI Taxonomy" id="160502"/>
    <lineage>
        <taxon>Eukaryota</taxon>
        <taxon>Fungi</taxon>
        <taxon>Fungi incertae sedis</taxon>
        <taxon>Mucoromycota</taxon>
        <taxon>Glomeromycotina</taxon>
        <taxon>Glomeromycetes</taxon>
        <taxon>Diversisporales</taxon>
        <taxon>Gigasporaceae</taxon>
        <taxon>Racocetra</taxon>
    </lineage>
</organism>